<evidence type="ECO:0000259" key="5">
    <source>
        <dbReference type="Pfam" id="PF08281"/>
    </source>
</evidence>
<dbReference type="EMBL" id="BJVJ01000044">
    <property type="protein sequence ID" value="GEL25019.1"/>
    <property type="molecule type" value="Genomic_DNA"/>
</dbReference>
<comment type="similarity">
    <text evidence="1">Belongs to the sigma-70 factor family. ECF subfamily.</text>
</comment>
<keyword evidence="3" id="KW-0731">Sigma factor</keyword>
<evidence type="ECO:0000256" key="3">
    <source>
        <dbReference type="ARBA" id="ARBA00023082"/>
    </source>
</evidence>
<dbReference type="Pfam" id="PF08281">
    <property type="entry name" value="Sigma70_r4_2"/>
    <property type="match status" value="1"/>
</dbReference>
<protein>
    <recommendedName>
        <fullName evidence="5">RNA polymerase sigma factor 70 region 4 type 2 domain-containing protein</fullName>
    </recommendedName>
</protein>
<feature type="domain" description="RNA polymerase sigma factor 70 region 4 type 2" evidence="5">
    <location>
        <begin position="99"/>
        <end position="143"/>
    </location>
</feature>
<gene>
    <name evidence="6" type="ORF">PSU4_39730</name>
</gene>
<dbReference type="Proteomes" id="UP000321685">
    <property type="component" value="Unassembled WGS sequence"/>
</dbReference>
<keyword evidence="2" id="KW-0805">Transcription regulation</keyword>
<dbReference type="AlphaFoldDB" id="A0A511DJN2"/>
<dbReference type="GO" id="GO:0006352">
    <property type="term" value="P:DNA-templated transcription initiation"/>
    <property type="evidence" value="ECO:0007669"/>
    <property type="project" value="InterPro"/>
</dbReference>
<evidence type="ECO:0000313" key="6">
    <source>
        <dbReference type="EMBL" id="GEL25019.1"/>
    </source>
</evidence>
<evidence type="ECO:0000256" key="2">
    <source>
        <dbReference type="ARBA" id="ARBA00023015"/>
    </source>
</evidence>
<dbReference type="GO" id="GO:0016987">
    <property type="term" value="F:sigma factor activity"/>
    <property type="evidence" value="ECO:0007669"/>
    <property type="project" value="UniProtKB-KW"/>
</dbReference>
<dbReference type="InterPro" id="IPR013324">
    <property type="entry name" value="RNA_pol_sigma_r3/r4-like"/>
</dbReference>
<dbReference type="GO" id="GO:0003677">
    <property type="term" value="F:DNA binding"/>
    <property type="evidence" value="ECO:0007669"/>
    <property type="project" value="InterPro"/>
</dbReference>
<sequence length="169" mass="18697">MTHPLPPALSDGFPSDSYDDWLDRVRSTYESVSFSCMHRLGDRLLADRVGAQVVAGMLRKPGVFRFFGLPYSARIGHLAEARIAEAKAGRRDQIAEWDRILRSLRSIPAPDRDAFVLTCVQGLEVPEIAGRLGLTDQEARRLIDTALGRMRAIADEELGDETSAASQTE</sequence>
<dbReference type="InterPro" id="IPR036388">
    <property type="entry name" value="WH-like_DNA-bd_sf"/>
</dbReference>
<dbReference type="Gene3D" id="1.10.10.10">
    <property type="entry name" value="Winged helix-like DNA-binding domain superfamily/Winged helix DNA-binding domain"/>
    <property type="match status" value="1"/>
</dbReference>
<evidence type="ECO:0000313" key="7">
    <source>
        <dbReference type="Proteomes" id="UP000321685"/>
    </source>
</evidence>
<evidence type="ECO:0000256" key="4">
    <source>
        <dbReference type="ARBA" id="ARBA00023163"/>
    </source>
</evidence>
<accession>A0A511DJN2</accession>
<keyword evidence="7" id="KW-1185">Reference proteome</keyword>
<evidence type="ECO:0000256" key="1">
    <source>
        <dbReference type="ARBA" id="ARBA00010641"/>
    </source>
</evidence>
<comment type="caution">
    <text evidence="6">The sequence shown here is derived from an EMBL/GenBank/DDBJ whole genome shotgun (WGS) entry which is preliminary data.</text>
</comment>
<reference evidence="6 7" key="1">
    <citation type="submission" date="2019-07" db="EMBL/GenBank/DDBJ databases">
        <title>Whole genome shotgun sequence of Pseudonocardia sulfidoxydans NBRC 16205.</title>
        <authorList>
            <person name="Hosoyama A."/>
            <person name="Uohara A."/>
            <person name="Ohji S."/>
            <person name="Ichikawa N."/>
        </authorList>
    </citation>
    <scope>NUCLEOTIDE SEQUENCE [LARGE SCALE GENOMIC DNA]</scope>
    <source>
        <strain evidence="6 7">NBRC 16205</strain>
    </source>
</reference>
<keyword evidence="4" id="KW-0804">Transcription</keyword>
<dbReference type="SUPFAM" id="SSF88659">
    <property type="entry name" value="Sigma3 and sigma4 domains of RNA polymerase sigma factors"/>
    <property type="match status" value="1"/>
</dbReference>
<name>A0A511DJN2_9PSEU</name>
<dbReference type="OrthoDB" id="4578130at2"/>
<organism evidence="6 7">
    <name type="scientific">Pseudonocardia sulfidoxydans NBRC 16205</name>
    <dbReference type="NCBI Taxonomy" id="1223511"/>
    <lineage>
        <taxon>Bacteria</taxon>
        <taxon>Bacillati</taxon>
        <taxon>Actinomycetota</taxon>
        <taxon>Actinomycetes</taxon>
        <taxon>Pseudonocardiales</taxon>
        <taxon>Pseudonocardiaceae</taxon>
        <taxon>Pseudonocardia</taxon>
    </lineage>
</organism>
<dbReference type="InterPro" id="IPR013249">
    <property type="entry name" value="RNA_pol_sigma70_r4_t2"/>
</dbReference>
<proteinExistence type="inferred from homology"/>